<keyword evidence="2" id="KW-1185">Reference proteome</keyword>
<proteinExistence type="predicted"/>
<dbReference type="InterPro" id="IPR038765">
    <property type="entry name" value="Papain-like_cys_pep_sf"/>
</dbReference>
<dbReference type="SUPFAM" id="SSF54001">
    <property type="entry name" value="Cysteine proteinases"/>
    <property type="match status" value="1"/>
</dbReference>
<organism evidence="1 2">
    <name type="scientific">Hibiscus sabdariffa</name>
    <name type="common">roselle</name>
    <dbReference type="NCBI Taxonomy" id="183260"/>
    <lineage>
        <taxon>Eukaryota</taxon>
        <taxon>Viridiplantae</taxon>
        <taxon>Streptophyta</taxon>
        <taxon>Embryophyta</taxon>
        <taxon>Tracheophyta</taxon>
        <taxon>Spermatophyta</taxon>
        <taxon>Magnoliopsida</taxon>
        <taxon>eudicotyledons</taxon>
        <taxon>Gunneridae</taxon>
        <taxon>Pentapetalae</taxon>
        <taxon>rosids</taxon>
        <taxon>malvids</taxon>
        <taxon>Malvales</taxon>
        <taxon>Malvaceae</taxon>
        <taxon>Malvoideae</taxon>
        <taxon>Hibiscus</taxon>
    </lineage>
</organism>
<dbReference type="EMBL" id="JBBPBN010000006">
    <property type="protein sequence ID" value="KAK9035071.1"/>
    <property type="molecule type" value="Genomic_DNA"/>
</dbReference>
<dbReference type="Gene3D" id="3.90.70.10">
    <property type="entry name" value="Cysteine proteinases"/>
    <property type="match status" value="1"/>
</dbReference>
<accession>A0ABR2TC47</accession>
<comment type="caution">
    <text evidence="1">The sequence shown here is derived from an EMBL/GenBank/DDBJ whole genome shotgun (WGS) entry which is preliminary data.</text>
</comment>
<dbReference type="Proteomes" id="UP001396334">
    <property type="component" value="Unassembled WGS sequence"/>
</dbReference>
<protein>
    <submittedName>
        <fullName evidence="1">Uncharacterized protein</fullName>
    </submittedName>
</protein>
<name>A0ABR2TC47_9ROSI</name>
<evidence type="ECO:0000313" key="2">
    <source>
        <dbReference type="Proteomes" id="UP001396334"/>
    </source>
</evidence>
<reference evidence="1 2" key="1">
    <citation type="journal article" date="2024" name="G3 (Bethesda)">
        <title>Genome assembly of Hibiscus sabdariffa L. provides insights into metabolisms of medicinal natural products.</title>
        <authorList>
            <person name="Kim T."/>
        </authorList>
    </citation>
    <scope>NUCLEOTIDE SEQUENCE [LARGE SCALE GENOMIC DNA]</scope>
    <source>
        <strain evidence="1">TK-2024</strain>
        <tissue evidence="1">Old leaves</tissue>
    </source>
</reference>
<gene>
    <name evidence="1" type="ORF">V6N11_077122</name>
</gene>
<evidence type="ECO:0000313" key="1">
    <source>
        <dbReference type="EMBL" id="KAK9035071.1"/>
    </source>
</evidence>
<sequence length="171" mass="19599">MDPRLCICFGLNISLYVNDLLGCICGSGCVEGYRIFTWQYFVSSGVVTEQCDPYIDHIGCSHFDCKPIYSTLNCVQNYVKGNFSWKKSKHYDVDAYKVESIPTDLESFPKLESNLASMDVEKYKFEKFLFESNDKLHMIIEPIDHIVIPADFAFLKPVEKLDLLAEYIDGC</sequence>